<keyword evidence="2" id="KW-1185">Reference proteome</keyword>
<name>A0A6G8IDP2_9BURK</name>
<organism evidence="1 2">
    <name type="scientific">Hydrogenophaga crocea</name>
    <dbReference type="NCBI Taxonomy" id="2716225"/>
    <lineage>
        <taxon>Bacteria</taxon>
        <taxon>Pseudomonadati</taxon>
        <taxon>Pseudomonadota</taxon>
        <taxon>Betaproteobacteria</taxon>
        <taxon>Burkholderiales</taxon>
        <taxon>Comamonadaceae</taxon>
        <taxon>Hydrogenophaga</taxon>
    </lineage>
</organism>
<reference evidence="1 2" key="1">
    <citation type="submission" date="2020-03" db="EMBL/GenBank/DDBJ databases">
        <title>Hydrogenophaga sp. nov. isolated from cyanobacterial mat.</title>
        <authorList>
            <person name="Thorat V."/>
            <person name="Kirdat K."/>
            <person name="Tiwarekar B."/>
            <person name="Costa E.D."/>
            <person name="Yadav A."/>
        </authorList>
    </citation>
    <scope>NUCLEOTIDE SEQUENCE [LARGE SCALE GENOMIC DNA]</scope>
    <source>
        <strain evidence="1 2">BA0156</strain>
    </source>
</reference>
<evidence type="ECO:0000313" key="1">
    <source>
        <dbReference type="EMBL" id="QIM51272.1"/>
    </source>
</evidence>
<dbReference type="AlphaFoldDB" id="A0A6G8IDP2"/>
<dbReference type="RefSeq" id="WP_166224652.1">
    <property type="nucleotide sequence ID" value="NZ_CP049989.1"/>
</dbReference>
<dbReference type="KEGG" id="hcz:G9Q37_03545"/>
<proteinExistence type="predicted"/>
<dbReference type="EMBL" id="CP049989">
    <property type="protein sequence ID" value="QIM51272.1"/>
    <property type="molecule type" value="Genomic_DNA"/>
</dbReference>
<gene>
    <name evidence="1" type="ORF">G9Q37_03545</name>
</gene>
<accession>A0A6G8IDP2</accession>
<protein>
    <submittedName>
        <fullName evidence="1">Uncharacterized protein</fullName>
    </submittedName>
</protein>
<sequence length="105" mass="10434">MLLSTVLGGPVVSVPSGDTAAWGASAELPLRSASLRSGDLKPFGAERRAAKKATAKKIDDALPPGATPLVLAAWADAGPAPTAQHPLPAPLPAGYLARAPPLPAA</sequence>
<evidence type="ECO:0000313" key="2">
    <source>
        <dbReference type="Proteomes" id="UP000503162"/>
    </source>
</evidence>
<dbReference type="Proteomes" id="UP000503162">
    <property type="component" value="Chromosome"/>
</dbReference>